<feature type="domain" description="Thiamine pyrophosphate enzyme N-terminal TPP-binding" evidence="15">
    <location>
        <begin position="19"/>
        <end position="128"/>
    </location>
</feature>
<keyword evidence="8 11" id="KW-0460">Magnesium</keyword>
<dbReference type="GO" id="GO:0000949">
    <property type="term" value="P:aromatic amino acid family catabolic process to alcohol via Ehrlich pathway"/>
    <property type="evidence" value="ECO:0007669"/>
    <property type="project" value="TreeGrafter"/>
</dbReference>
<feature type="binding site" evidence="11">
    <location>
        <position position="476"/>
    </location>
    <ligand>
        <name>Mg(2+)</name>
        <dbReference type="ChEBI" id="CHEBI:18420"/>
    </ligand>
</feature>
<gene>
    <name evidence="16" type="ORF">CCAS_05790</name>
</gene>
<keyword evidence="7" id="KW-0210">Decarboxylase</keyword>
<evidence type="ECO:0000256" key="4">
    <source>
        <dbReference type="ARBA" id="ARBA00007812"/>
    </source>
</evidence>
<feature type="binding site" evidence="11">
    <location>
        <position position="474"/>
    </location>
    <ligand>
        <name>Mg(2+)</name>
        <dbReference type="ChEBI" id="CHEBI:18420"/>
    </ligand>
</feature>
<evidence type="ECO:0000256" key="2">
    <source>
        <dbReference type="ARBA" id="ARBA00001964"/>
    </source>
</evidence>
<dbReference type="Proteomes" id="UP000004840">
    <property type="component" value="Unassembled WGS sequence"/>
</dbReference>
<dbReference type="CDD" id="cd02005">
    <property type="entry name" value="TPP_PDC_IPDC"/>
    <property type="match status" value="1"/>
</dbReference>
<dbReference type="InterPro" id="IPR011766">
    <property type="entry name" value="TPP_enzyme_TPP-bd"/>
</dbReference>
<dbReference type="InterPro" id="IPR012001">
    <property type="entry name" value="Thiamin_PyroP_enz_TPP-bd_dom"/>
</dbReference>
<comment type="function">
    <text evidence="3">Decarboxylates branched-chain and aromatic alpha-keto acids to aldehydes.</text>
</comment>
<evidence type="ECO:0000256" key="3">
    <source>
        <dbReference type="ARBA" id="ARBA00002938"/>
    </source>
</evidence>
<dbReference type="Pfam" id="PF00205">
    <property type="entry name" value="TPP_enzyme_M"/>
    <property type="match status" value="1"/>
</dbReference>
<dbReference type="InterPro" id="IPR047214">
    <property type="entry name" value="TPP_PDC_IPDC"/>
</dbReference>
<dbReference type="SUPFAM" id="SSF52467">
    <property type="entry name" value="DHS-like NAD/FAD-binding domain"/>
    <property type="match status" value="1"/>
</dbReference>
<evidence type="ECO:0000256" key="9">
    <source>
        <dbReference type="ARBA" id="ARBA00023052"/>
    </source>
</evidence>
<dbReference type="InterPro" id="IPR012000">
    <property type="entry name" value="Thiamin_PyroP_enz_cen_dom"/>
</dbReference>
<feature type="domain" description="Thiamine pyrophosphate enzyme central" evidence="13">
    <location>
        <begin position="213"/>
        <end position="328"/>
    </location>
</feature>
<comment type="similarity">
    <text evidence="4 12">Belongs to the TPP enzyme family.</text>
</comment>
<dbReference type="InterPro" id="IPR029035">
    <property type="entry name" value="DHS-like_NAD/FAD-binding_dom"/>
</dbReference>
<evidence type="ECO:0000256" key="6">
    <source>
        <dbReference type="ARBA" id="ARBA00022723"/>
    </source>
</evidence>
<dbReference type="GO" id="GO:0000287">
    <property type="term" value="F:magnesium ion binding"/>
    <property type="evidence" value="ECO:0007669"/>
    <property type="project" value="InterPro"/>
</dbReference>
<dbReference type="InterPro" id="IPR029061">
    <property type="entry name" value="THDP-binding"/>
</dbReference>
<keyword evidence="10" id="KW-0456">Lyase</keyword>
<dbReference type="PANTHER" id="PTHR43452:SF30">
    <property type="entry name" value="PYRUVATE DECARBOXYLASE ISOZYME 1-RELATED"/>
    <property type="match status" value="1"/>
</dbReference>
<evidence type="ECO:0000256" key="10">
    <source>
        <dbReference type="ARBA" id="ARBA00023239"/>
    </source>
</evidence>
<dbReference type="CDD" id="cd07038">
    <property type="entry name" value="TPP_PYR_PDC_IPDC_like"/>
    <property type="match status" value="1"/>
</dbReference>
<dbReference type="Gene3D" id="3.40.50.970">
    <property type="match status" value="2"/>
</dbReference>
<dbReference type="GO" id="GO:0030976">
    <property type="term" value="F:thiamine pyrophosphate binding"/>
    <property type="evidence" value="ECO:0007669"/>
    <property type="project" value="InterPro"/>
</dbReference>
<dbReference type="GO" id="GO:0005829">
    <property type="term" value="C:cytosol"/>
    <property type="evidence" value="ECO:0007669"/>
    <property type="project" value="TreeGrafter"/>
</dbReference>
<accession>G7HX07</accession>
<proteinExistence type="inferred from homology"/>
<keyword evidence="9 12" id="KW-0786">Thiamine pyrophosphate</keyword>
<dbReference type="EMBL" id="CAFW01000041">
    <property type="protein sequence ID" value="CCE54722.1"/>
    <property type="molecule type" value="Genomic_DNA"/>
</dbReference>
<sequence>MQDNAAHGKKVEDKTMHTTVGEFIIRRLKEMGIEHIIGVPGDFNLSFIEQINEAENIEFVGACNELNAAYAADGYGRQSGVGALLTTYGVGELSALNGIAGARAEHVPMVSLAGSPPLYSTEYRWNLHHSLADGDFENMLESILPFTGAAVRITPMNVVEELDRALHICLREKRPVHIQIPSDITHLEIEAPDEALDTTLPTSDAERLEAATARVLERIAEAKKPVFLFDQDTDRHGFTEKFRTLVDKLQIPYSQLTSGKGVLSERDGLFLGSYNGKASAPGVQKIVESADLLFTTNPRFIEVNSGSFTHHLPAEAIVNFGDQHVNVGGEFFVGINTLELLDALIDRTKTSRKKKKEEFVYDEWEIDAEAPLTHARMWPRFIRFLEDDDTVIAEAGTSHIGLTPERLPKGARYINSPIWGAIGFTLPALLGSMLANRERRHVLFIGDGSFQLTAQELSTILREDLKPIIVLVNNKGYTIERYILGMEEKYNDIADWQYAKLPQVFVPDTTMVSYQARTEGELEDALSKIQASDAGAFLEVHLDAMDAPAGLKAFGPMTADFDFGPRGPRNP</sequence>
<evidence type="ECO:0000259" key="13">
    <source>
        <dbReference type="Pfam" id="PF00205"/>
    </source>
</evidence>
<evidence type="ECO:0000313" key="16">
    <source>
        <dbReference type="EMBL" id="CCE54722.1"/>
    </source>
</evidence>
<evidence type="ECO:0000256" key="8">
    <source>
        <dbReference type="ARBA" id="ARBA00022842"/>
    </source>
</evidence>
<comment type="cofactor">
    <cofactor evidence="11">
        <name>Mg(2+)</name>
        <dbReference type="ChEBI" id="CHEBI:18420"/>
    </cofactor>
    <text evidence="11">Binds 1 Mg(2+) per subunit.</text>
</comment>
<protein>
    <recommendedName>
        <fullName evidence="5">Alpha-keto-acid decarboxylase</fullName>
    </recommendedName>
</protein>
<feature type="domain" description="Thiamine pyrophosphate enzyme TPP-binding" evidence="14">
    <location>
        <begin position="408"/>
        <end position="540"/>
    </location>
</feature>
<evidence type="ECO:0000313" key="17">
    <source>
        <dbReference type="Proteomes" id="UP000004840"/>
    </source>
</evidence>
<evidence type="ECO:0000256" key="5">
    <source>
        <dbReference type="ARBA" id="ARBA00020054"/>
    </source>
</evidence>
<evidence type="ECO:0000256" key="11">
    <source>
        <dbReference type="PIRSR" id="PIRSR036565-2"/>
    </source>
</evidence>
<feature type="binding site" evidence="11">
    <location>
        <position position="447"/>
    </location>
    <ligand>
        <name>Mg(2+)</name>
        <dbReference type="ChEBI" id="CHEBI:18420"/>
    </ligand>
</feature>
<comment type="cofactor">
    <cofactor evidence="1">
        <name>a metal cation</name>
        <dbReference type="ChEBI" id="CHEBI:25213"/>
    </cofactor>
</comment>
<dbReference type="PANTHER" id="PTHR43452">
    <property type="entry name" value="PYRUVATE DECARBOXYLASE"/>
    <property type="match status" value="1"/>
</dbReference>
<organism evidence="16 17">
    <name type="scientific">Corynebacterium casei UCMA 3821</name>
    <dbReference type="NCBI Taxonomy" id="1110505"/>
    <lineage>
        <taxon>Bacteria</taxon>
        <taxon>Bacillati</taxon>
        <taxon>Actinomycetota</taxon>
        <taxon>Actinomycetes</taxon>
        <taxon>Mycobacteriales</taxon>
        <taxon>Corynebacteriaceae</taxon>
        <taxon>Corynebacterium</taxon>
    </lineage>
</organism>
<dbReference type="AlphaFoldDB" id="G7HX07"/>
<dbReference type="Gene3D" id="3.40.50.1220">
    <property type="entry name" value="TPP-binding domain"/>
    <property type="match status" value="1"/>
</dbReference>
<dbReference type="Pfam" id="PF02775">
    <property type="entry name" value="TPP_enzyme_C"/>
    <property type="match status" value="1"/>
</dbReference>
<keyword evidence="6 11" id="KW-0479">Metal-binding</keyword>
<dbReference type="PIRSF" id="PIRSF036565">
    <property type="entry name" value="Pyruvt_ip_decrb"/>
    <property type="match status" value="1"/>
</dbReference>
<comment type="cofactor">
    <cofactor evidence="2">
        <name>thiamine diphosphate</name>
        <dbReference type="ChEBI" id="CHEBI:58937"/>
    </cofactor>
</comment>
<comment type="caution">
    <text evidence="16">The sequence shown here is derived from an EMBL/GenBank/DDBJ whole genome shotgun (WGS) entry which is preliminary data.</text>
</comment>
<evidence type="ECO:0000259" key="15">
    <source>
        <dbReference type="Pfam" id="PF02776"/>
    </source>
</evidence>
<dbReference type="GO" id="GO:0004737">
    <property type="term" value="F:pyruvate decarboxylase activity"/>
    <property type="evidence" value="ECO:0007669"/>
    <property type="project" value="TreeGrafter"/>
</dbReference>
<name>G7HX07_9CORY</name>
<reference evidence="16 17" key="1">
    <citation type="journal article" date="2012" name="J. Bacteriol.">
        <title>Genome Sequence of Corynebacterium casei UCMA 3821, Isolated from a Smear-Ripened Cheese.</title>
        <authorList>
            <person name="Monnet C."/>
            <person name="Loux V."/>
            <person name="Bento P."/>
            <person name="Gibrat J.F."/>
            <person name="Straub C."/>
            <person name="Bonnarme P."/>
            <person name="Landaud S."/>
            <person name="Irlinger F."/>
        </authorList>
    </citation>
    <scope>NUCLEOTIDE SEQUENCE [LARGE SCALE GENOMIC DNA]</scope>
    <source>
        <strain evidence="16 17">UCMA 3821</strain>
    </source>
</reference>
<dbReference type="SUPFAM" id="SSF52518">
    <property type="entry name" value="Thiamin diphosphate-binding fold (THDP-binding)"/>
    <property type="match status" value="2"/>
</dbReference>
<evidence type="ECO:0000259" key="14">
    <source>
        <dbReference type="Pfam" id="PF02775"/>
    </source>
</evidence>
<dbReference type="FunFam" id="3.40.50.970:FF:000024">
    <property type="entry name" value="Pyruvate decarboxylase isozyme"/>
    <property type="match status" value="1"/>
</dbReference>
<dbReference type="InterPro" id="IPR012110">
    <property type="entry name" value="PDC/IPDC-like"/>
</dbReference>
<dbReference type="Pfam" id="PF02776">
    <property type="entry name" value="TPP_enzyme_N"/>
    <property type="match status" value="1"/>
</dbReference>
<evidence type="ECO:0000256" key="12">
    <source>
        <dbReference type="RuleBase" id="RU362132"/>
    </source>
</evidence>
<evidence type="ECO:0000256" key="7">
    <source>
        <dbReference type="ARBA" id="ARBA00022793"/>
    </source>
</evidence>
<dbReference type="InterPro" id="IPR047213">
    <property type="entry name" value="TPP_PYR_PDC_IPDC-like"/>
</dbReference>
<evidence type="ECO:0000256" key="1">
    <source>
        <dbReference type="ARBA" id="ARBA00001920"/>
    </source>
</evidence>